<dbReference type="PROSITE" id="PS51104">
    <property type="entry name" value="PTS_EIIC_TYPE_2"/>
    <property type="match status" value="1"/>
</dbReference>
<keyword evidence="9" id="KW-0418">Kinase</keyword>
<feature type="transmembrane region" description="Helical" evidence="12">
    <location>
        <begin position="230"/>
        <end position="257"/>
    </location>
</feature>
<dbReference type="SUPFAM" id="SSF52794">
    <property type="entry name" value="PTS system IIB component-like"/>
    <property type="match status" value="1"/>
</dbReference>
<evidence type="ECO:0000259" key="13">
    <source>
        <dbReference type="PROSITE" id="PS51099"/>
    </source>
</evidence>
<dbReference type="InterPro" id="IPR006327">
    <property type="entry name" value="PTS_IIC_fruc"/>
</dbReference>
<dbReference type="NCBIfam" id="TIGR00829">
    <property type="entry name" value="FRU"/>
    <property type="match status" value="1"/>
</dbReference>
<feature type="transmembrane region" description="Helical" evidence="12">
    <location>
        <begin position="190"/>
        <end position="218"/>
    </location>
</feature>
<dbReference type="Pfam" id="PF02378">
    <property type="entry name" value="PTS_EIIC"/>
    <property type="match status" value="1"/>
</dbReference>
<evidence type="ECO:0000256" key="5">
    <source>
        <dbReference type="ARBA" id="ARBA00022597"/>
    </source>
</evidence>
<keyword evidence="5" id="KW-0762">Sugar transport</keyword>
<dbReference type="Gene3D" id="3.40.50.2300">
    <property type="match status" value="1"/>
</dbReference>
<dbReference type="InterPro" id="IPR013011">
    <property type="entry name" value="PTS_EIIB_2"/>
</dbReference>
<dbReference type="CDD" id="cd05569">
    <property type="entry name" value="PTS_IIB_fructose"/>
    <property type="match status" value="1"/>
</dbReference>
<evidence type="ECO:0000256" key="7">
    <source>
        <dbReference type="ARBA" id="ARBA00022683"/>
    </source>
</evidence>
<keyword evidence="3" id="KW-1003">Cell membrane</keyword>
<evidence type="ECO:0000256" key="3">
    <source>
        <dbReference type="ARBA" id="ARBA00022475"/>
    </source>
</evidence>
<dbReference type="InterPro" id="IPR003353">
    <property type="entry name" value="PTS_IIB_fruc"/>
</dbReference>
<dbReference type="RefSeq" id="WP_307490768.1">
    <property type="nucleotide sequence ID" value="NZ_JAUSVB010000002.1"/>
</dbReference>
<feature type="transmembrane region" description="Helical" evidence="12">
    <location>
        <begin position="269"/>
        <end position="292"/>
    </location>
</feature>
<organism evidence="15 16">
    <name type="scientific">Cellulomonas humilata</name>
    <dbReference type="NCBI Taxonomy" id="144055"/>
    <lineage>
        <taxon>Bacteria</taxon>
        <taxon>Bacillati</taxon>
        <taxon>Actinomycetota</taxon>
        <taxon>Actinomycetes</taxon>
        <taxon>Micrococcales</taxon>
        <taxon>Cellulomonadaceae</taxon>
        <taxon>Cellulomonas</taxon>
    </lineage>
</organism>
<accession>A0ABU0ECH7</accession>
<feature type="transmembrane region" description="Helical" evidence="12">
    <location>
        <begin position="458"/>
        <end position="478"/>
    </location>
</feature>
<dbReference type="EMBL" id="JAUSVB010000002">
    <property type="protein sequence ID" value="MDQ0372964.1"/>
    <property type="molecule type" value="Genomic_DNA"/>
</dbReference>
<evidence type="ECO:0000256" key="9">
    <source>
        <dbReference type="ARBA" id="ARBA00022777"/>
    </source>
</evidence>
<feature type="transmembrane region" description="Helical" evidence="12">
    <location>
        <begin position="419"/>
        <end position="437"/>
    </location>
</feature>
<dbReference type="PROSITE" id="PS51099">
    <property type="entry name" value="PTS_EIIB_TYPE_2"/>
    <property type="match status" value="1"/>
</dbReference>
<sequence length="503" mass="50810">MKLVAVSSCPTGIAHTYMAAEALEQAGKAAGHEVHVETQGAAGSTPLDPAIIAAADGVIYAADLEVKDKDRFAGKPFIDVGVKKAVHDAPGVIAAAVAAVEAGVPAGGPAAPAAPVTKVDRNAGVGTKIRQWLMTGVSYMIPFVAAGGILIALGFMVAQFAGGSDGVIEVTSIPVSHLLNDFNATVGMDWAALLFQTGVVAFGFLVPVLSGFIAYAIADRPGLVPGFVGGAISVAVGAGFLGGLVTGFMAGFLALWISRWKVPKGVRGVMPVVVIPLLSTFVVGLVMFLIIGQPIASLMNGLSSWLNGLSGSNLILLGALLGAMMGFDLGGPINKVAYTFAVTGLATEGLATDAVQYRIMAAVMAAGMVAPLAMALASTVRKKLFTHAEQENGKAAWLLGLSFISEGAIPFAAADPWRVIVSSLVGSSVTGALVMAVGSGQRAPHGGIWVLPLISNPLGFLMAVAVGTVISAGLVIALKSAKPNEIVKAEQAADAQALVATAA</sequence>
<keyword evidence="4" id="KW-0597">Phosphoprotein</keyword>
<evidence type="ECO:0000256" key="8">
    <source>
        <dbReference type="ARBA" id="ARBA00022692"/>
    </source>
</evidence>
<evidence type="ECO:0000313" key="16">
    <source>
        <dbReference type="Proteomes" id="UP001239626"/>
    </source>
</evidence>
<dbReference type="NCBIfam" id="TIGR01427">
    <property type="entry name" value="PTS_IIC_fructo"/>
    <property type="match status" value="1"/>
</dbReference>
<dbReference type="InterPro" id="IPR003352">
    <property type="entry name" value="PTS_EIIC"/>
</dbReference>
<feature type="transmembrane region" description="Helical" evidence="12">
    <location>
        <begin position="355"/>
        <end position="374"/>
    </location>
</feature>
<dbReference type="InterPro" id="IPR013014">
    <property type="entry name" value="PTS_EIIC_2"/>
</dbReference>
<evidence type="ECO:0000259" key="14">
    <source>
        <dbReference type="PROSITE" id="PS51104"/>
    </source>
</evidence>
<keyword evidence="6" id="KW-0808">Transferase</keyword>
<reference evidence="15 16" key="1">
    <citation type="submission" date="2023-07" db="EMBL/GenBank/DDBJ databases">
        <title>Sorghum-associated microbial communities from plants grown in Nebraska, USA.</title>
        <authorList>
            <person name="Schachtman D."/>
        </authorList>
    </citation>
    <scope>NUCLEOTIDE SEQUENCE [LARGE SCALE GENOMIC DNA]</scope>
    <source>
        <strain evidence="15 16">BE332</strain>
    </source>
</reference>
<comment type="caution">
    <text evidence="15">The sequence shown here is derived from an EMBL/GenBank/DDBJ whole genome shotgun (WGS) entry which is preliminary data.</text>
</comment>
<dbReference type="PANTHER" id="PTHR30505">
    <property type="entry name" value="FRUCTOSE-LIKE PERMEASE"/>
    <property type="match status" value="1"/>
</dbReference>
<protein>
    <submittedName>
        <fullName evidence="15">PTS system fructose-specific IIC component</fullName>
    </submittedName>
</protein>
<dbReference type="InterPro" id="IPR050864">
    <property type="entry name" value="Bacterial_PTS_Sugar_Transport"/>
</dbReference>
<feature type="domain" description="PTS EIIB type-2" evidence="13">
    <location>
        <begin position="1"/>
        <end position="98"/>
    </location>
</feature>
<evidence type="ECO:0000313" key="15">
    <source>
        <dbReference type="EMBL" id="MDQ0372964.1"/>
    </source>
</evidence>
<dbReference type="InterPro" id="IPR003501">
    <property type="entry name" value="PTS_EIIB_2/3"/>
</dbReference>
<dbReference type="Proteomes" id="UP001239626">
    <property type="component" value="Unassembled WGS sequence"/>
</dbReference>
<evidence type="ECO:0000256" key="2">
    <source>
        <dbReference type="ARBA" id="ARBA00022448"/>
    </source>
</evidence>
<feature type="transmembrane region" description="Helical" evidence="12">
    <location>
        <begin position="304"/>
        <end position="327"/>
    </location>
</feature>
<comment type="subcellular location">
    <subcellularLocation>
        <location evidence="1">Cell inner membrane</location>
        <topology evidence="1">Multi-pass membrane protein</topology>
    </subcellularLocation>
</comment>
<name>A0ABU0ECH7_9CELL</name>
<feature type="domain" description="PTS EIIC type-2" evidence="14">
    <location>
        <begin position="129"/>
        <end position="488"/>
    </location>
</feature>
<evidence type="ECO:0000256" key="4">
    <source>
        <dbReference type="ARBA" id="ARBA00022553"/>
    </source>
</evidence>
<keyword evidence="7" id="KW-0598">Phosphotransferase system</keyword>
<feature type="transmembrane region" description="Helical" evidence="12">
    <location>
        <begin position="137"/>
        <end position="161"/>
    </location>
</feature>
<keyword evidence="8 12" id="KW-0812">Transmembrane</keyword>
<dbReference type="Pfam" id="PF02302">
    <property type="entry name" value="PTS_IIB"/>
    <property type="match status" value="1"/>
</dbReference>
<gene>
    <name evidence="15" type="ORF">J2X26_001275</name>
</gene>
<dbReference type="PANTHER" id="PTHR30505:SF0">
    <property type="entry name" value="FRUCTOSE-LIKE PTS SYSTEM EIIBC COMPONENT-RELATED"/>
    <property type="match status" value="1"/>
</dbReference>
<keyword evidence="2" id="KW-0813">Transport</keyword>
<keyword evidence="16" id="KW-1185">Reference proteome</keyword>
<proteinExistence type="predicted"/>
<keyword evidence="11 12" id="KW-0472">Membrane</keyword>
<evidence type="ECO:0000256" key="12">
    <source>
        <dbReference type="SAM" id="Phobius"/>
    </source>
</evidence>
<evidence type="ECO:0000256" key="6">
    <source>
        <dbReference type="ARBA" id="ARBA00022679"/>
    </source>
</evidence>
<evidence type="ECO:0000256" key="1">
    <source>
        <dbReference type="ARBA" id="ARBA00004429"/>
    </source>
</evidence>
<evidence type="ECO:0000256" key="11">
    <source>
        <dbReference type="ARBA" id="ARBA00023136"/>
    </source>
</evidence>
<evidence type="ECO:0000256" key="10">
    <source>
        <dbReference type="ARBA" id="ARBA00022989"/>
    </source>
</evidence>
<keyword evidence="10 12" id="KW-1133">Transmembrane helix</keyword>
<dbReference type="InterPro" id="IPR036095">
    <property type="entry name" value="PTS_EIIB-like_sf"/>
</dbReference>